<dbReference type="Proteomes" id="UP000076502">
    <property type="component" value="Unassembled WGS sequence"/>
</dbReference>
<reference evidence="15 16" key="1">
    <citation type="submission" date="2015-07" db="EMBL/GenBank/DDBJ databases">
        <title>The genome of Dufourea novaeangliae.</title>
        <authorList>
            <person name="Pan H."/>
            <person name="Kapheim K."/>
        </authorList>
    </citation>
    <scope>NUCLEOTIDE SEQUENCE [LARGE SCALE GENOMIC DNA]</scope>
    <source>
        <strain evidence="15">0120121106</strain>
        <tissue evidence="15">Whole body</tissue>
    </source>
</reference>
<evidence type="ECO:0000313" key="16">
    <source>
        <dbReference type="Proteomes" id="UP000076502"/>
    </source>
</evidence>
<comment type="function">
    <text evidence="9">Forms a complex with DNA polymerase epsilon subunit POLE3 and binds naked DNA, which is then incorporated into chromatin, aided by the nucleosome remodeling activity of ISWI/SNF2H and ACF1. Does not enhance nucleosome sliding activity of the ACF-5 ISWI chromatin remodeling complex.</text>
</comment>
<dbReference type="FunFam" id="1.10.20.10:FF:000048">
    <property type="entry name" value="Chromatin accessibility complex subunit 1"/>
    <property type="match status" value="1"/>
</dbReference>
<dbReference type="InterPro" id="IPR003958">
    <property type="entry name" value="CBFA_NFYB_domain"/>
</dbReference>
<dbReference type="SUPFAM" id="SSF47113">
    <property type="entry name" value="Histone-fold"/>
    <property type="match status" value="1"/>
</dbReference>
<dbReference type="OrthoDB" id="636685at2759"/>
<keyword evidence="3" id="KW-0808">Transferase</keyword>
<proteinExistence type="predicted"/>
<dbReference type="STRING" id="178035.A0A154PP55"/>
<evidence type="ECO:0000256" key="8">
    <source>
        <dbReference type="ARBA" id="ARBA00023242"/>
    </source>
</evidence>
<protein>
    <recommendedName>
        <fullName evidence="11">Chromatin accessibility complex protein 1</fullName>
    </recommendedName>
    <alternativeName>
        <fullName evidence="12">DNA polymerase epsilon subunit p15</fullName>
    </alternativeName>
</protein>
<organism evidence="15 16">
    <name type="scientific">Dufourea novaeangliae</name>
    <name type="common">Sweat bee</name>
    <dbReference type="NCBI Taxonomy" id="178035"/>
    <lineage>
        <taxon>Eukaryota</taxon>
        <taxon>Metazoa</taxon>
        <taxon>Ecdysozoa</taxon>
        <taxon>Arthropoda</taxon>
        <taxon>Hexapoda</taxon>
        <taxon>Insecta</taxon>
        <taxon>Pterygota</taxon>
        <taxon>Neoptera</taxon>
        <taxon>Endopterygota</taxon>
        <taxon>Hymenoptera</taxon>
        <taxon>Apocrita</taxon>
        <taxon>Aculeata</taxon>
        <taxon>Apoidea</taxon>
        <taxon>Anthophila</taxon>
        <taxon>Halictidae</taxon>
        <taxon>Rophitinae</taxon>
        <taxon>Dufourea</taxon>
    </lineage>
</organism>
<evidence type="ECO:0000256" key="6">
    <source>
        <dbReference type="ARBA" id="ARBA00023054"/>
    </source>
</evidence>
<dbReference type="GO" id="GO:0046982">
    <property type="term" value="F:protein heterodimerization activity"/>
    <property type="evidence" value="ECO:0007669"/>
    <property type="project" value="InterPro"/>
</dbReference>
<dbReference type="EMBL" id="KQ434996">
    <property type="protein sequence ID" value="KZC13234.1"/>
    <property type="molecule type" value="Genomic_DNA"/>
</dbReference>
<evidence type="ECO:0000256" key="7">
    <source>
        <dbReference type="ARBA" id="ARBA00023125"/>
    </source>
</evidence>
<keyword evidence="16" id="KW-1185">Reference proteome</keyword>
<evidence type="ECO:0000256" key="10">
    <source>
        <dbReference type="ARBA" id="ARBA00062516"/>
    </source>
</evidence>
<keyword evidence="7" id="KW-0238">DNA-binding</keyword>
<dbReference type="CDD" id="cd22929">
    <property type="entry name" value="HFD_POLE4-like"/>
    <property type="match status" value="1"/>
</dbReference>
<evidence type="ECO:0000256" key="2">
    <source>
        <dbReference type="ARBA" id="ARBA00022553"/>
    </source>
</evidence>
<evidence type="ECO:0000256" key="11">
    <source>
        <dbReference type="ARBA" id="ARBA00071805"/>
    </source>
</evidence>
<dbReference type="GO" id="GO:0008622">
    <property type="term" value="C:epsilon DNA polymerase complex"/>
    <property type="evidence" value="ECO:0007669"/>
    <property type="project" value="TreeGrafter"/>
</dbReference>
<feature type="compositionally biased region" description="Basic and acidic residues" evidence="13">
    <location>
        <begin position="35"/>
        <end position="44"/>
    </location>
</feature>
<comment type="subcellular location">
    <subcellularLocation>
        <location evidence="1">Nucleus</location>
    </subcellularLocation>
</comment>
<dbReference type="PANTHER" id="PTHR10252">
    <property type="entry name" value="HISTONE-LIKE TRANSCRIPTION FACTOR CCAAT-RELATED"/>
    <property type="match status" value="1"/>
</dbReference>
<comment type="subunit">
    <text evidence="10">Heterodimer with POLE3; binds to DNA. Component of the CHRAC ISWI chromatin remodeling complex at least composed of SMARCA5/SNF2H, BAZ1A/ACF1, CHRAC1 and POLE3; the complex preferentially binds DNA through the CHRAC1-POLE3 heterodimer and possesses ATP-dependent nucleosome-remodeling activity. Within the complex, the heterodimer with POLE3 interacts with SMARCA5/SNF2H; the interaction is direct and enhances nucleosome sliding activity by the SMARCA5/SNF2H and BAZ1A/ACF1 interaction. Within the complex, the heterodimer with POLE3 interacts with BAZ1A/ACF1; the interactions are direct.</text>
</comment>
<evidence type="ECO:0000256" key="12">
    <source>
        <dbReference type="ARBA" id="ARBA00083235"/>
    </source>
</evidence>
<dbReference type="InterPro" id="IPR050568">
    <property type="entry name" value="Transcr_DNA_Rep_Reg"/>
</dbReference>
<dbReference type="AlphaFoldDB" id="A0A154PP55"/>
<keyword evidence="8" id="KW-0539">Nucleus</keyword>
<evidence type="ECO:0000256" key="4">
    <source>
        <dbReference type="ARBA" id="ARBA00022695"/>
    </source>
</evidence>
<feature type="domain" description="Transcription factor CBF/NF-Y/archaeal histone" evidence="14">
    <location>
        <begin position="49"/>
        <end position="110"/>
    </location>
</feature>
<dbReference type="Gene3D" id="1.10.20.10">
    <property type="entry name" value="Histone, subunit A"/>
    <property type="match status" value="1"/>
</dbReference>
<feature type="compositionally biased region" description="Polar residues" evidence="13">
    <location>
        <begin position="15"/>
        <end position="28"/>
    </location>
</feature>
<dbReference type="GO" id="GO:0006261">
    <property type="term" value="P:DNA-templated DNA replication"/>
    <property type="evidence" value="ECO:0007669"/>
    <property type="project" value="TreeGrafter"/>
</dbReference>
<dbReference type="Pfam" id="PF00808">
    <property type="entry name" value="CBFD_NFYB_HMF"/>
    <property type="match status" value="1"/>
</dbReference>
<sequence length="128" mass="14590">MANENEGSVSDRELNQSNINTGEGNSQDSQDELENNIRTDEEQKEKLVKLPLGRIKTIIKMDPEVNMVNQEAVFLITKSTELFIDSLAKESYKYTAQMKKKTIQKRDVESTINNVDALVFLEGMLNYT</sequence>
<dbReference type="GO" id="GO:0016779">
    <property type="term" value="F:nucleotidyltransferase activity"/>
    <property type="evidence" value="ECO:0007669"/>
    <property type="project" value="UniProtKB-KW"/>
</dbReference>
<dbReference type="PANTHER" id="PTHR10252:SF79">
    <property type="entry name" value="DNA POLYMERASE EPSILON SUBUNIT 4"/>
    <property type="match status" value="1"/>
</dbReference>
<evidence type="ECO:0000313" key="15">
    <source>
        <dbReference type="EMBL" id="KZC13234.1"/>
    </source>
</evidence>
<keyword evidence="6" id="KW-0175">Coiled coil</keyword>
<dbReference type="InterPro" id="IPR009072">
    <property type="entry name" value="Histone-fold"/>
</dbReference>
<accession>A0A154PP55</accession>
<keyword evidence="4" id="KW-0548">Nucleotidyltransferase</keyword>
<evidence type="ECO:0000256" key="1">
    <source>
        <dbReference type="ARBA" id="ARBA00004123"/>
    </source>
</evidence>
<evidence type="ECO:0000256" key="9">
    <source>
        <dbReference type="ARBA" id="ARBA00059032"/>
    </source>
</evidence>
<feature type="region of interest" description="Disordered" evidence="13">
    <location>
        <begin position="1"/>
        <end position="44"/>
    </location>
</feature>
<evidence type="ECO:0000256" key="5">
    <source>
        <dbReference type="ARBA" id="ARBA00022990"/>
    </source>
</evidence>
<dbReference type="GO" id="GO:0003677">
    <property type="term" value="F:DNA binding"/>
    <property type="evidence" value="ECO:0007669"/>
    <property type="project" value="UniProtKB-KW"/>
</dbReference>
<evidence type="ECO:0000256" key="13">
    <source>
        <dbReference type="SAM" id="MobiDB-lite"/>
    </source>
</evidence>
<evidence type="ECO:0000259" key="14">
    <source>
        <dbReference type="Pfam" id="PF00808"/>
    </source>
</evidence>
<keyword evidence="5" id="KW-0007">Acetylation</keyword>
<name>A0A154PP55_DUFNO</name>
<evidence type="ECO:0000256" key="3">
    <source>
        <dbReference type="ARBA" id="ARBA00022679"/>
    </source>
</evidence>
<keyword evidence="2" id="KW-0597">Phosphoprotein</keyword>
<gene>
    <name evidence="15" type="ORF">WN55_05933</name>
</gene>